<proteinExistence type="predicted"/>
<reference evidence="2" key="1">
    <citation type="journal article" date="2022" name="Mol. Ecol. Resour.">
        <title>The genomes of chicory, endive, great burdock and yacon provide insights into Asteraceae palaeo-polyploidization history and plant inulin production.</title>
        <authorList>
            <person name="Fan W."/>
            <person name="Wang S."/>
            <person name="Wang H."/>
            <person name="Wang A."/>
            <person name="Jiang F."/>
            <person name="Liu H."/>
            <person name="Zhao H."/>
            <person name="Xu D."/>
            <person name="Zhang Y."/>
        </authorList>
    </citation>
    <scope>NUCLEOTIDE SEQUENCE [LARGE SCALE GENOMIC DNA]</scope>
    <source>
        <strain evidence="2">cv. Punajuju</strain>
    </source>
</reference>
<protein>
    <submittedName>
        <fullName evidence="1">Uncharacterized protein</fullName>
    </submittedName>
</protein>
<dbReference type="Proteomes" id="UP001055811">
    <property type="component" value="Linkage Group LG09"/>
</dbReference>
<name>A0ACB8Z076_CICIN</name>
<comment type="caution">
    <text evidence="1">The sequence shown here is derived from an EMBL/GenBank/DDBJ whole genome shotgun (WGS) entry which is preliminary data.</text>
</comment>
<organism evidence="1 2">
    <name type="scientific">Cichorium intybus</name>
    <name type="common">Chicory</name>
    <dbReference type="NCBI Taxonomy" id="13427"/>
    <lineage>
        <taxon>Eukaryota</taxon>
        <taxon>Viridiplantae</taxon>
        <taxon>Streptophyta</taxon>
        <taxon>Embryophyta</taxon>
        <taxon>Tracheophyta</taxon>
        <taxon>Spermatophyta</taxon>
        <taxon>Magnoliopsida</taxon>
        <taxon>eudicotyledons</taxon>
        <taxon>Gunneridae</taxon>
        <taxon>Pentapetalae</taxon>
        <taxon>asterids</taxon>
        <taxon>campanulids</taxon>
        <taxon>Asterales</taxon>
        <taxon>Asteraceae</taxon>
        <taxon>Cichorioideae</taxon>
        <taxon>Cichorieae</taxon>
        <taxon>Cichoriinae</taxon>
        <taxon>Cichorium</taxon>
    </lineage>
</organism>
<dbReference type="EMBL" id="CM042017">
    <property type="protein sequence ID" value="KAI3690690.1"/>
    <property type="molecule type" value="Genomic_DNA"/>
</dbReference>
<accession>A0ACB8Z076</accession>
<keyword evidence="2" id="KW-1185">Reference proteome</keyword>
<evidence type="ECO:0000313" key="1">
    <source>
        <dbReference type="EMBL" id="KAI3690690.1"/>
    </source>
</evidence>
<sequence>MFWYTDLHDNTDEVNLLINAVLASTIRGNLCLSLSEFAICSCSVVTLVPPPIVAAPPSLPLLPSQHRPTTTNTVAVPSPSQPPLFSSILKSPDFYMFLVD</sequence>
<gene>
    <name evidence="1" type="ORF">L2E82_48894</name>
</gene>
<reference evidence="1 2" key="2">
    <citation type="journal article" date="2022" name="Mol. Ecol. Resour.">
        <title>The genomes of chicory, endive, great burdock and yacon provide insights into Asteraceae paleo-polyploidization history and plant inulin production.</title>
        <authorList>
            <person name="Fan W."/>
            <person name="Wang S."/>
            <person name="Wang H."/>
            <person name="Wang A."/>
            <person name="Jiang F."/>
            <person name="Liu H."/>
            <person name="Zhao H."/>
            <person name="Xu D."/>
            <person name="Zhang Y."/>
        </authorList>
    </citation>
    <scope>NUCLEOTIDE SEQUENCE [LARGE SCALE GENOMIC DNA]</scope>
    <source>
        <strain evidence="2">cv. Punajuju</strain>
        <tissue evidence="1">Leaves</tissue>
    </source>
</reference>
<evidence type="ECO:0000313" key="2">
    <source>
        <dbReference type="Proteomes" id="UP001055811"/>
    </source>
</evidence>